<keyword evidence="3" id="KW-0813">Transport</keyword>
<comment type="similarity">
    <text evidence="2">Belongs to the BCCT transporter (TC 2.A.15) family.</text>
</comment>
<sequence length="719" mass="78339">MSQPTRTTMTGGGGGESRGSPAPNWPVLIGSSVVILAVALWAILFPDNADTAINAVVSWVSSNFGWYYVLTATIIVGFVLFIAISKVGSTRLGPDHSRPHFNLFTWTAMLFAAGIGIDLMFFSVAEPIAQFVQPPSAFDGSAPEAESIGAARQAVVWTLFHYGITGWAMYALMGAAFAYFAYRRGMPLSIRSMLRPLFGSRIDGWLGHSVDIAAVLGTVFGIATSLGIGVVQLNYGLYLMFGIPEGVGAQIGLIVLSIIMATLSTVSGVEKGIRRMSELNIVLAIVLLVYVIIADKTQFLINALIQNIGDFIAGFASMMLNTFAFEQLEPSSMPSPFGEGFMTEWMNGWTLFFWAWWIAWAPFVGLFLARISRGRTIRQFVTGVLIVPFAFIVIFVSVFGNSALRIVADGNSSFADVAINAPERAFYSLLEQYPGATLIIGLATLVGLLFYVTSADSGALVLSNFTSRIPDAKQDGNTALRVFWSLLTGLLTLAMLIVGGVTTLQGATLIIGLPFSVVMYLVMVSLYRMLRREETYADGYRIAMPGSIGGGESALTWRQRLARATQFPGRSAVDRYVQKTACPALEAIAAELSKAGADVTIASTPVADTGIDQVELHVVLDDAEEFTYQIWPVEYQTPSFAFRTTTEKGVYYRLEVFTQNGSRGYDVYGYTSDQLIADVISHYESHMEFLRLAESDSSNLDENHQDLDWQEDFPSPADD</sequence>
<keyword evidence="6 9" id="KW-1133">Transmembrane helix</keyword>
<feature type="transmembrane region" description="Helical" evidence="9">
    <location>
        <begin position="203"/>
        <end position="228"/>
    </location>
</feature>
<dbReference type="NCBIfam" id="NF007399">
    <property type="entry name" value="PRK09928.1"/>
    <property type="match status" value="1"/>
</dbReference>
<feature type="region of interest" description="Disordered" evidence="8">
    <location>
        <begin position="700"/>
        <end position="719"/>
    </location>
</feature>
<dbReference type="PROSITE" id="PS01303">
    <property type="entry name" value="BCCT"/>
    <property type="match status" value="1"/>
</dbReference>
<comment type="caution">
    <text evidence="10">The sequence shown here is derived from an EMBL/GenBank/DDBJ whole genome shotgun (WGS) entry which is preliminary data.</text>
</comment>
<gene>
    <name evidence="10" type="ORF">JOF34_002374</name>
</gene>
<dbReference type="Pfam" id="PF02028">
    <property type="entry name" value="BCCT"/>
    <property type="match status" value="1"/>
</dbReference>
<feature type="transmembrane region" description="Helical" evidence="9">
    <location>
        <begin position="281"/>
        <end position="301"/>
    </location>
</feature>
<dbReference type="PANTHER" id="PTHR30047">
    <property type="entry name" value="HIGH-AFFINITY CHOLINE TRANSPORT PROTEIN-RELATED"/>
    <property type="match status" value="1"/>
</dbReference>
<evidence type="ECO:0000256" key="2">
    <source>
        <dbReference type="ARBA" id="ARBA00005658"/>
    </source>
</evidence>
<comment type="subcellular location">
    <subcellularLocation>
        <location evidence="1">Cell membrane</location>
        <topology evidence="1">Multi-pass membrane protein</topology>
    </subcellularLocation>
</comment>
<feature type="transmembrane region" description="Helical" evidence="9">
    <location>
        <begin position="438"/>
        <end position="462"/>
    </location>
</feature>
<feature type="transmembrane region" description="Helical" evidence="9">
    <location>
        <begin position="380"/>
        <end position="400"/>
    </location>
</feature>
<keyword evidence="4" id="KW-1003">Cell membrane</keyword>
<evidence type="ECO:0000256" key="6">
    <source>
        <dbReference type="ARBA" id="ARBA00022989"/>
    </source>
</evidence>
<evidence type="ECO:0000256" key="7">
    <source>
        <dbReference type="ARBA" id="ARBA00023136"/>
    </source>
</evidence>
<feature type="region of interest" description="Disordered" evidence="8">
    <location>
        <begin position="1"/>
        <end position="22"/>
    </location>
</feature>
<feature type="transmembrane region" description="Helical" evidence="9">
    <location>
        <begin position="482"/>
        <end position="501"/>
    </location>
</feature>
<evidence type="ECO:0000256" key="8">
    <source>
        <dbReference type="SAM" id="MobiDB-lite"/>
    </source>
</evidence>
<evidence type="ECO:0000256" key="4">
    <source>
        <dbReference type="ARBA" id="ARBA00022475"/>
    </source>
</evidence>
<keyword evidence="11" id="KW-1185">Reference proteome</keyword>
<dbReference type="NCBIfam" id="TIGR00842">
    <property type="entry name" value="bcct"/>
    <property type="match status" value="1"/>
</dbReference>
<dbReference type="Proteomes" id="UP001519362">
    <property type="component" value="Unassembled WGS sequence"/>
</dbReference>
<feature type="transmembrane region" description="Helical" evidence="9">
    <location>
        <begin position="64"/>
        <end position="83"/>
    </location>
</feature>
<dbReference type="RefSeq" id="WP_241245048.1">
    <property type="nucleotide sequence ID" value="NZ_CP049253.1"/>
</dbReference>
<feature type="transmembrane region" description="Helical" evidence="9">
    <location>
        <begin position="159"/>
        <end position="182"/>
    </location>
</feature>
<evidence type="ECO:0000256" key="5">
    <source>
        <dbReference type="ARBA" id="ARBA00022692"/>
    </source>
</evidence>
<name>A0ABS4ZKG8_9MICO</name>
<feature type="transmembrane region" description="Helical" evidence="9">
    <location>
        <begin position="507"/>
        <end position="527"/>
    </location>
</feature>
<dbReference type="InterPro" id="IPR000060">
    <property type="entry name" value="BCCT_transptr"/>
</dbReference>
<keyword evidence="5 9" id="KW-0812">Transmembrane</keyword>
<feature type="transmembrane region" description="Helical" evidence="9">
    <location>
        <begin position="103"/>
        <end position="125"/>
    </location>
</feature>
<organism evidence="10 11">
    <name type="scientific">Microbacterium amylolyticum</name>
    <dbReference type="NCBI Taxonomy" id="936337"/>
    <lineage>
        <taxon>Bacteria</taxon>
        <taxon>Bacillati</taxon>
        <taxon>Actinomycetota</taxon>
        <taxon>Actinomycetes</taxon>
        <taxon>Micrococcales</taxon>
        <taxon>Microbacteriaceae</taxon>
        <taxon>Microbacterium</taxon>
    </lineage>
</organism>
<dbReference type="EMBL" id="JAGIOL010000001">
    <property type="protein sequence ID" value="MBP2437788.1"/>
    <property type="molecule type" value="Genomic_DNA"/>
</dbReference>
<protein>
    <submittedName>
        <fullName evidence="10">Choline/glycine/proline betaine transport protein</fullName>
    </submittedName>
</protein>
<proteinExistence type="inferred from homology"/>
<evidence type="ECO:0000313" key="11">
    <source>
        <dbReference type="Proteomes" id="UP001519362"/>
    </source>
</evidence>
<dbReference type="PANTHER" id="PTHR30047:SF7">
    <property type="entry name" value="HIGH-AFFINITY CHOLINE TRANSPORT PROTEIN"/>
    <property type="match status" value="1"/>
</dbReference>
<evidence type="ECO:0000313" key="10">
    <source>
        <dbReference type="EMBL" id="MBP2437788.1"/>
    </source>
</evidence>
<reference evidence="10 11" key="1">
    <citation type="submission" date="2021-03" db="EMBL/GenBank/DDBJ databases">
        <title>Sequencing the genomes of 1000 actinobacteria strains.</title>
        <authorList>
            <person name="Klenk H.-P."/>
        </authorList>
    </citation>
    <scope>NUCLEOTIDE SEQUENCE [LARGE SCALE GENOMIC DNA]</scope>
    <source>
        <strain evidence="10 11">DSM 24221</strain>
    </source>
</reference>
<evidence type="ECO:0000256" key="1">
    <source>
        <dbReference type="ARBA" id="ARBA00004651"/>
    </source>
</evidence>
<evidence type="ECO:0000256" key="9">
    <source>
        <dbReference type="SAM" id="Phobius"/>
    </source>
</evidence>
<keyword evidence="7 9" id="KW-0472">Membrane</keyword>
<accession>A0ABS4ZKG8</accession>
<feature type="transmembrane region" description="Helical" evidence="9">
    <location>
        <begin position="25"/>
        <end position="44"/>
    </location>
</feature>
<evidence type="ECO:0000256" key="3">
    <source>
        <dbReference type="ARBA" id="ARBA00022448"/>
    </source>
</evidence>
<feature type="transmembrane region" description="Helical" evidence="9">
    <location>
        <begin position="248"/>
        <end position="269"/>
    </location>
</feature>
<dbReference type="InterPro" id="IPR018093">
    <property type="entry name" value="BCCT_CS"/>
</dbReference>
<feature type="transmembrane region" description="Helical" evidence="9">
    <location>
        <begin position="351"/>
        <end position="368"/>
    </location>
</feature>